<dbReference type="Gramene" id="Pp3c20_2920V3.1">
    <property type="protein sequence ID" value="PAC:32947805.CDS.1"/>
    <property type="gene ID" value="Pp3c20_2920"/>
</dbReference>
<reference evidence="1 3" key="2">
    <citation type="journal article" date="2018" name="Plant J.">
        <title>The Physcomitrella patens chromosome-scale assembly reveals moss genome structure and evolution.</title>
        <authorList>
            <person name="Lang D."/>
            <person name="Ullrich K.K."/>
            <person name="Murat F."/>
            <person name="Fuchs J."/>
            <person name="Jenkins J."/>
            <person name="Haas F.B."/>
            <person name="Piednoel M."/>
            <person name="Gundlach H."/>
            <person name="Van Bel M."/>
            <person name="Meyberg R."/>
            <person name="Vives C."/>
            <person name="Morata J."/>
            <person name="Symeonidi A."/>
            <person name="Hiss M."/>
            <person name="Muchero W."/>
            <person name="Kamisugi Y."/>
            <person name="Saleh O."/>
            <person name="Blanc G."/>
            <person name="Decker E.L."/>
            <person name="van Gessel N."/>
            <person name="Grimwood J."/>
            <person name="Hayes R.D."/>
            <person name="Graham S.W."/>
            <person name="Gunter L.E."/>
            <person name="McDaniel S.F."/>
            <person name="Hoernstein S.N.W."/>
            <person name="Larsson A."/>
            <person name="Li F.W."/>
            <person name="Perroud P.F."/>
            <person name="Phillips J."/>
            <person name="Ranjan P."/>
            <person name="Rokshar D.S."/>
            <person name="Rothfels C.J."/>
            <person name="Schneider L."/>
            <person name="Shu S."/>
            <person name="Stevenson D.W."/>
            <person name="Thummler F."/>
            <person name="Tillich M."/>
            <person name="Villarreal Aguilar J.C."/>
            <person name="Widiez T."/>
            <person name="Wong G.K."/>
            <person name="Wymore A."/>
            <person name="Zhang Y."/>
            <person name="Zimmer A.D."/>
            <person name="Quatrano R.S."/>
            <person name="Mayer K.F.X."/>
            <person name="Goodstein D."/>
            <person name="Casacuberta J.M."/>
            <person name="Vandepoele K."/>
            <person name="Reski R."/>
            <person name="Cuming A.C."/>
            <person name="Tuskan G.A."/>
            <person name="Maumus F."/>
            <person name="Salse J."/>
            <person name="Schmutz J."/>
            <person name="Rensing S.A."/>
        </authorList>
    </citation>
    <scope>NUCLEOTIDE SEQUENCE [LARGE SCALE GENOMIC DNA]</scope>
    <source>
        <strain evidence="2 3">cv. Gransden 2004</strain>
    </source>
</reference>
<gene>
    <name evidence="1" type="ORF">PHYPA_024634</name>
</gene>
<dbReference type="InParanoid" id="A0A2K1ITU2"/>
<dbReference type="Proteomes" id="UP000006727">
    <property type="component" value="Chromosome 20"/>
</dbReference>
<dbReference type="Gramene" id="Pp3c20_2920V3.2">
    <property type="protein sequence ID" value="PAC:32947806.CDS.1"/>
    <property type="gene ID" value="Pp3c20_2920"/>
</dbReference>
<name>A0A2K1ITU2_PHYPA</name>
<accession>A0A2K1ITU2</accession>
<dbReference type="AlphaFoldDB" id="A0A2K1ITU2"/>
<evidence type="ECO:0000313" key="3">
    <source>
        <dbReference type="Proteomes" id="UP000006727"/>
    </source>
</evidence>
<dbReference type="EnsemblPlants" id="Pp3c20_2920V3.1">
    <property type="protein sequence ID" value="PAC:32947805.CDS.1"/>
    <property type="gene ID" value="Pp3c20_2920"/>
</dbReference>
<dbReference type="EMBL" id="ABEU02000020">
    <property type="protein sequence ID" value="PNR32692.1"/>
    <property type="molecule type" value="Genomic_DNA"/>
</dbReference>
<proteinExistence type="predicted"/>
<organism evidence="1">
    <name type="scientific">Physcomitrium patens</name>
    <name type="common">Spreading-leaved earth moss</name>
    <name type="synonym">Physcomitrella patens</name>
    <dbReference type="NCBI Taxonomy" id="3218"/>
    <lineage>
        <taxon>Eukaryota</taxon>
        <taxon>Viridiplantae</taxon>
        <taxon>Streptophyta</taxon>
        <taxon>Embryophyta</taxon>
        <taxon>Bryophyta</taxon>
        <taxon>Bryophytina</taxon>
        <taxon>Bryopsida</taxon>
        <taxon>Funariidae</taxon>
        <taxon>Funariales</taxon>
        <taxon>Funariaceae</taxon>
        <taxon>Physcomitrium</taxon>
    </lineage>
</organism>
<reference evidence="2" key="3">
    <citation type="submission" date="2020-12" db="UniProtKB">
        <authorList>
            <consortium name="EnsemblPlants"/>
        </authorList>
    </citation>
    <scope>IDENTIFICATION</scope>
</reference>
<reference evidence="1 3" key="1">
    <citation type="journal article" date="2008" name="Science">
        <title>The Physcomitrella genome reveals evolutionary insights into the conquest of land by plants.</title>
        <authorList>
            <person name="Rensing S."/>
            <person name="Lang D."/>
            <person name="Zimmer A."/>
            <person name="Terry A."/>
            <person name="Salamov A."/>
            <person name="Shapiro H."/>
            <person name="Nishiyama T."/>
            <person name="Perroud P.-F."/>
            <person name="Lindquist E."/>
            <person name="Kamisugi Y."/>
            <person name="Tanahashi T."/>
            <person name="Sakakibara K."/>
            <person name="Fujita T."/>
            <person name="Oishi K."/>
            <person name="Shin-I T."/>
            <person name="Kuroki Y."/>
            <person name="Toyoda A."/>
            <person name="Suzuki Y."/>
            <person name="Hashimoto A."/>
            <person name="Yamaguchi K."/>
            <person name="Sugano A."/>
            <person name="Kohara Y."/>
            <person name="Fujiyama A."/>
            <person name="Anterola A."/>
            <person name="Aoki S."/>
            <person name="Ashton N."/>
            <person name="Barbazuk W.B."/>
            <person name="Barker E."/>
            <person name="Bennetzen J."/>
            <person name="Bezanilla M."/>
            <person name="Blankenship R."/>
            <person name="Cho S.H."/>
            <person name="Dutcher S."/>
            <person name="Estelle M."/>
            <person name="Fawcett J.A."/>
            <person name="Gundlach H."/>
            <person name="Hanada K."/>
            <person name="Heyl A."/>
            <person name="Hicks K.A."/>
            <person name="Hugh J."/>
            <person name="Lohr M."/>
            <person name="Mayer K."/>
            <person name="Melkozernov A."/>
            <person name="Murata T."/>
            <person name="Nelson D."/>
            <person name="Pils B."/>
            <person name="Prigge M."/>
            <person name="Reiss B."/>
            <person name="Renner T."/>
            <person name="Rombauts S."/>
            <person name="Rushton P."/>
            <person name="Sanderfoot A."/>
            <person name="Schween G."/>
            <person name="Shiu S.-H."/>
            <person name="Stueber K."/>
            <person name="Theodoulou F.L."/>
            <person name="Tu H."/>
            <person name="Van de Peer Y."/>
            <person name="Verrier P.J."/>
            <person name="Waters E."/>
            <person name="Wood A."/>
            <person name="Yang L."/>
            <person name="Cove D."/>
            <person name="Cuming A."/>
            <person name="Hasebe M."/>
            <person name="Lucas S."/>
            <person name="Mishler D.B."/>
            <person name="Reski R."/>
            <person name="Grigoriev I."/>
            <person name="Quatrano R.S."/>
            <person name="Boore J.L."/>
        </authorList>
    </citation>
    <scope>NUCLEOTIDE SEQUENCE [LARGE SCALE GENOMIC DNA]</scope>
    <source>
        <strain evidence="2 3">cv. Gransden 2004</strain>
    </source>
</reference>
<evidence type="ECO:0000313" key="1">
    <source>
        <dbReference type="EMBL" id="PNR32692.1"/>
    </source>
</evidence>
<keyword evidence="3" id="KW-1185">Reference proteome</keyword>
<evidence type="ECO:0000313" key="2">
    <source>
        <dbReference type="EnsemblPlants" id="PAC:32947805.CDS.1"/>
    </source>
</evidence>
<protein>
    <submittedName>
        <fullName evidence="1 2">Uncharacterized protein</fullName>
    </submittedName>
</protein>
<sequence>MAQALVPKARQSRRGGFCMFLKRVSLKMKIFSKYDQLIESSTAVSSARG</sequence>
<dbReference type="EnsemblPlants" id="Pp3c20_2920V3.2">
    <property type="protein sequence ID" value="PAC:32947806.CDS.1"/>
    <property type="gene ID" value="Pp3c20_2920"/>
</dbReference>